<name>A0A8D0DJG1_SALMN</name>
<dbReference type="GeneTree" id="ENSGT00390000002398"/>
<dbReference type="PANTHER" id="PTHR34923">
    <property type="entry name" value="SMALL INTEGRAL MEMBRANE PROTEIN 20"/>
    <property type="match status" value="1"/>
</dbReference>
<evidence type="ECO:0000313" key="3">
    <source>
        <dbReference type="Proteomes" id="UP000694421"/>
    </source>
</evidence>
<reference evidence="2" key="2">
    <citation type="submission" date="2025-09" db="UniProtKB">
        <authorList>
            <consortium name="Ensembl"/>
        </authorList>
    </citation>
    <scope>IDENTIFICATION</scope>
</reference>
<keyword evidence="1" id="KW-1133">Transmembrane helix</keyword>
<dbReference type="AlphaFoldDB" id="A0A8D0DJG1"/>
<organism evidence="2 3">
    <name type="scientific">Salvator merianae</name>
    <name type="common">Argentine black and white tegu</name>
    <name type="synonym">Tupinambis merianae</name>
    <dbReference type="NCBI Taxonomy" id="96440"/>
    <lineage>
        <taxon>Eukaryota</taxon>
        <taxon>Metazoa</taxon>
        <taxon>Chordata</taxon>
        <taxon>Craniata</taxon>
        <taxon>Vertebrata</taxon>
        <taxon>Euteleostomi</taxon>
        <taxon>Lepidosauria</taxon>
        <taxon>Squamata</taxon>
        <taxon>Bifurcata</taxon>
        <taxon>Unidentata</taxon>
        <taxon>Episquamata</taxon>
        <taxon>Laterata</taxon>
        <taxon>Teiioidea</taxon>
        <taxon>Teiidae</taxon>
        <taxon>Salvator</taxon>
    </lineage>
</organism>
<evidence type="ECO:0000313" key="2">
    <source>
        <dbReference type="Ensembl" id="ENSSMRP00000002211.1"/>
    </source>
</evidence>
<dbReference type="Proteomes" id="UP000694421">
    <property type="component" value="Unplaced"/>
</dbReference>
<keyword evidence="1" id="KW-0812">Transmembrane</keyword>
<evidence type="ECO:0000256" key="1">
    <source>
        <dbReference type="SAM" id="Phobius"/>
    </source>
</evidence>
<keyword evidence="1" id="KW-0472">Membrane</keyword>
<protein>
    <submittedName>
        <fullName evidence="2">Small integral membrane protein 20</fullName>
    </submittedName>
</protein>
<dbReference type="Pfam" id="PF15061">
    <property type="entry name" value="MITRAC7_Phoenixin"/>
    <property type="match status" value="1"/>
</dbReference>
<keyword evidence="3" id="KW-1185">Reference proteome</keyword>
<reference evidence="2" key="1">
    <citation type="submission" date="2025-08" db="UniProtKB">
        <authorList>
            <consortium name="Ensembl"/>
        </authorList>
    </citation>
    <scope>IDENTIFICATION</scope>
</reference>
<dbReference type="OMA" id="YPIFVYP"/>
<dbReference type="PANTHER" id="PTHR34923:SF1">
    <property type="entry name" value="SMALL INTEGRAL MEMBRANE PROTEIN 20"/>
    <property type="match status" value="1"/>
</dbReference>
<dbReference type="GO" id="GO:0005743">
    <property type="term" value="C:mitochondrial inner membrane"/>
    <property type="evidence" value="ECO:0007669"/>
    <property type="project" value="Ensembl"/>
</dbReference>
<accession>A0A8D0DJG1</accession>
<sequence>MARLSRSLLIFGGFFALLGTAFYPIYFRPLMNIDKYKKEQSINRADVIQEEVQPTGLKVWSDPFGRK</sequence>
<dbReference type="InterPro" id="IPR027917">
    <property type="entry name" value="MITRAC7/Phoenixin"/>
</dbReference>
<dbReference type="Ensembl" id="ENSSMRT00000002630.1">
    <property type="protein sequence ID" value="ENSSMRP00000002211.1"/>
    <property type="gene ID" value="ENSSMRG00000001898.1"/>
</dbReference>
<dbReference type="GO" id="GO:0033617">
    <property type="term" value="P:mitochondrial respiratory chain complex IV assembly"/>
    <property type="evidence" value="ECO:0007669"/>
    <property type="project" value="Ensembl"/>
</dbReference>
<feature type="transmembrane region" description="Helical" evidence="1">
    <location>
        <begin position="6"/>
        <end position="27"/>
    </location>
</feature>
<proteinExistence type="predicted"/>